<dbReference type="RefSeq" id="XP_024696454.1">
    <property type="nucleotide sequence ID" value="XM_024836265.1"/>
</dbReference>
<gene>
    <name evidence="1" type="ORF">P168DRAFT_286044</name>
</gene>
<evidence type="ECO:0000313" key="1">
    <source>
        <dbReference type="EMBL" id="PKY07860.1"/>
    </source>
</evidence>
<reference evidence="1" key="1">
    <citation type="submission" date="2016-12" db="EMBL/GenBank/DDBJ databases">
        <title>The genomes of Aspergillus section Nigri reveals drivers in fungal speciation.</title>
        <authorList>
            <consortium name="DOE Joint Genome Institute"/>
            <person name="Vesth T.C."/>
            <person name="Nybo J."/>
            <person name="Theobald S."/>
            <person name="Brandl J."/>
            <person name="Frisvad J.C."/>
            <person name="Nielsen K.F."/>
            <person name="Lyhne E.K."/>
            <person name="Kogle M.E."/>
            <person name="Kuo A."/>
            <person name="Riley R."/>
            <person name="Clum A."/>
            <person name="Nolan M."/>
            <person name="Lipzen A."/>
            <person name="Salamov A."/>
            <person name="Henrissat B."/>
            <person name="Wiebenga A."/>
            <person name="De vries R.P."/>
            <person name="Grigoriev I.V."/>
            <person name="Mortensen U.H."/>
            <person name="Andersen M.R."/>
            <person name="Baker S.E."/>
        </authorList>
    </citation>
    <scope>NUCLEOTIDE SEQUENCE</scope>
    <source>
        <strain evidence="1">IBT 28561</strain>
    </source>
</reference>
<name>A0A2I1DDD2_ASPC2</name>
<dbReference type="Proteomes" id="UP000234254">
    <property type="component" value="Unassembled WGS sequence"/>
</dbReference>
<dbReference type="GeneID" id="36543789"/>
<comment type="caution">
    <text evidence="1">The sequence shown here is derived from an EMBL/GenBank/DDBJ whole genome shotgun (WGS) entry which is preliminary data.</text>
</comment>
<keyword evidence="2" id="KW-1185">Reference proteome</keyword>
<proteinExistence type="predicted"/>
<dbReference type="EMBL" id="MSFM01000001">
    <property type="protein sequence ID" value="PKY07860.1"/>
    <property type="molecule type" value="Genomic_DNA"/>
</dbReference>
<accession>A0A2I1DDD2</accession>
<organism evidence="1 2">
    <name type="scientific">Aspergillus campestris (strain IBT 28561)</name>
    <dbReference type="NCBI Taxonomy" id="1392248"/>
    <lineage>
        <taxon>Eukaryota</taxon>
        <taxon>Fungi</taxon>
        <taxon>Dikarya</taxon>
        <taxon>Ascomycota</taxon>
        <taxon>Pezizomycotina</taxon>
        <taxon>Eurotiomycetes</taxon>
        <taxon>Eurotiomycetidae</taxon>
        <taxon>Eurotiales</taxon>
        <taxon>Aspergillaceae</taxon>
        <taxon>Aspergillus</taxon>
        <taxon>Aspergillus subgen. Circumdati</taxon>
    </lineage>
</organism>
<evidence type="ECO:0000313" key="2">
    <source>
        <dbReference type="Proteomes" id="UP000234254"/>
    </source>
</evidence>
<sequence>MTGERPEHLERRRVLVEMEAKVEALQIHELDISQLKELKIDIQPMSLHGTSARKPFFFLPHAKLPEPEDERLSELHGAWDDPEETCFIFPSDHAHQVETVFADYAFHFTITGEADFTPWSVKSVGDYTPYKSVYGFAQPEFGTFHLTDISGGKFPHSKAVIYNDVEAHNQHLLRGELLILLRIMLGQMRKRRFLHHMIAPILLISFMGKRGRVIEGYFDGERLIMGCTDLYNMRDQTAMALKDFAEWYLGQPTGDTA</sequence>
<dbReference type="OrthoDB" id="4177740at2759"/>
<dbReference type="AlphaFoldDB" id="A0A2I1DDD2"/>
<protein>
    <submittedName>
        <fullName evidence="1">Uncharacterized protein</fullName>
    </submittedName>
</protein>
<dbReference type="VEuPathDB" id="FungiDB:P168DRAFT_286044"/>